<name>A0ABQ5IUF4_9ASTR</name>
<dbReference type="EMBL" id="BQNB010021194">
    <property type="protein sequence ID" value="GJU03870.1"/>
    <property type="molecule type" value="Genomic_DNA"/>
</dbReference>
<gene>
    <name evidence="2" type="ORF">Tco_1114208</name>
</gene>
<feature type="region of interest" description="Disordered" evidence="1">
    <location>
        <begin position="185"/>
        <end position="224"/>
    </location>
</feature>
<feature type="compositionally biased region" description="Basic residues" evidence="1">
    <location>
        <begin position="215"/>
        <end position="224"/>
    </location>
</feature>
<protein>
    <submittedName>
        <fullName evidence="2">Uncharacterized protein</fullName>
    </submittedName>
</protein>
<reference evidence="2" key="1">
    <citation type="journal article" date="2022" name="Int. J. Mol. Sci.">
        <title>Draft Genome of Tanacetum Coccineum: Genomic Comparison of Closely Related Tanacetum-Family Plants.</title>
        <authorList>
            <person name="Yamashiro T."/>
            <person name="Shiraishi A."/>
            <person name="Nakayama K."/>
            <person name="Satake H."/>
        </authorList>
    </citation>
    <scope>NUCLEOTIDE SEQUENCE</scope>
</reference>
<reference evidence="2" key="2">
    <citation type="submission" date="2022-01" db="EMBL/GenBank/DDBJ databases">
        <authorList>
            <person name="Yamashiro T."/>
            <person name="Shiraishi A."/>
            <person name="Satake H."/>
            <person name="Nakayama K."/>
        </authorList>
    </citation>
    <scope>NUCLEOTIDE SEQUENCE</scope>
</reference>
<evidence type="ECO:0000313" key="3">
    <source>
        <dbReference type="Proteomes" id="UP001151760"/>
    </source>
</evidence>
<evidence type="ECO:0000256" key="1">
    <source>
        <dbReference type="SAM" id="MobiDB-lite"/>
    </source>
</evidence>
<organism evidence="2 3">
    <name type="scientific">Tanacetum coccineum</name>
    <dbReference type="NCBI Taxonomy" id="301880"/>
    <lineage>
        <taxon>Eukaryota</taxon>
        <taxon>Viridiplantae</taxon>
        <taxon>Streptophyta</taxon>
        <taxon>Embryophyta</taxon>
        <taxon>Tracheophyta</taxon>
        <taxon>Spermatophyta</taxon>
        <taxon>Magnoliopsida</taxon>
        <taxon>eudicotyledons</taxon>
        <taxon>Gunneridae</taxon>
        <taxon>Pentapetalae</taxon>
        <taxon>asterids</taxon>
        <taxon>campanulids</taxon>
        <taxon>Asterales</taxon>
        <taxon>Asteraceae</taxon>
        <taxon>Asteroideae</taxon>
        <taxon>Anthemideae</taxon>
        <taxon>Anthemidinae</taxon>
        <taxon>Tanacetum</taxon>
    </lineage>
</organism>
<comment type="caution">
    <text evidence="2">The sequence shown here is derived from an EMBL/GenBank/DDBJ whole genome shotgun (WGS) entry which is preliminary data.</text>
</comment>
<evidence type="ECO:0000313" key="2">
    <source>
        <dbReference type="EMBL" id="GJU03870.1"/>
    </source>
</evidence>
<dbReference type="Proteomes" id="UP001151760">
    <property type="component" value="Unassembled WGS sequence"/>
</dbReference>
<accession>A0ABQ5IUF4</accession>
<keyword evidence="3" id="KW-1185">Reference proteome</keyword>
<proteinExistence type="predicted"/>
<sequence length="259" mass="29321">MHQPWRTFAAIINRFLSGKTTEMTNLKMRKSHAYKTYLAYATGAIPPKKARKFKKPASLSKKKTLVAVEEPAKKPPRNLLLEDNQLVVFKSKTLLVCLGQRRRHQQRLKEDSQLVFELLSKAALLEEDPSLYYDPWGQLKSGSLQPIKNEMLFQPMFDEHLEQSRVNEPVPSATEINAQVVPPGTSLSTTIAQDAPSTSASSSTSDMHHPSQYQKLRRTHSRSHPNHQDILHLHINSNLGDPRLGRINIGNVIQQNHPS</sequence>
<feature type="compositionally biased region" description="Low complexity" evidence="1">
    <location>
        <begin position="194"/>
        <end position="205"/>
    </location>
</feature>